<feature type="domain" description="Amidohydrolase-related" evidence="2">
    <location>
        <begin position="4"/>
        <end position="261"/>
    </location>
</feature>
<proteinExistence type="predicted"/>
<protein>
    <recommendedName>
        <fullName evidence="2">Amidohydrolase-related domain-containing protein</fullName>
    </recommendedName>
</protein>
<dbReference type="GO" id="GO:0019748">
    <property type="term" value="P:secondary metabolic process"/>
    <property type="evidence" value="ECO:0007669"/>
    <property type="project" value="TreeGrafter"/>
</dbReference>
<dbReference type="SUPFAM" id="SSF51556">
    <property type="entry name" value="Metallo-dependent hydrolases"/>
    <property type="match status" value="1"/>
</dbReference>
<evidence type="ECO:0000256" key="1">
    <source>
        <dbReference type="ARBA" id="ARBA00023239"/>
    </source>
</evidence>
<feature type="non-terminal residue" evidence="3">
    <location>
        <position position="1"/>
    </location>
</feature>
<reference evidence="3" key="1">
    <citation type="submission" date="2018-05" db="EMBL/GenBank/DDBJ databases">
        <authorList>
            <person name="Lanie J.A."/>
            <person name="Ng W.-L."/>
            <person name="Kazmierczak K.M."/>
            <person name="Andrzejewski T.M."/>
            <person name="Davidsen T.M."/>
            <person name="Wayne K.J."/>
            <person name="Tettelin H."/>
            <person name="Glass J.I."/>
            <person name="Rusch D."/>
            <person name="Podicherti R."/>
            <person name="Tsui H.-C.T."/>
            <person name="Winkler M.E."/>
        </authorList>
    </citation>
    <scope>NUCLEOTIDE SEQUENCE</scope>
</reference>
<dbReference type="GO" id="GO:0016787">
    <property type="term" value="F:hydrolase activity"/>
    <property type="evidence" value="ECO:0007669"/>
    <property type="project" value="InterPro"/>
</dbReference>
<dbReference type="Gene3D" id="3.20.20.140">
    <property type="entry name" value="Metal-dependent hydrolases"/>
    <property type="match status" value="1"/>
</dbReference>
<organism evidence="3">
    <name type="scientific">marine metagenome</name>
    <dbReference type="NCBI Taxonomy" id="408172"/>
    <lineage>
        <taxon>unclassified sequences</taxon>
        <taxon>metagenomes</taxon>
        <taxon>ecological metagenomes</taxon>
    </lineage>
</organism>
<dbReference type="InterPro" id="IPR032465">
    <property type="entry name" value="ACMSD"/>
</dbReference>
<dbReference type="InterPro" id="IPR006680">
    <property type="entry name" value="Amidohydro-rel"/>
</dbReference>
<dbReference type="Pfam" id="PF04909">
    <property type="entry name" value="Amidohydro_2"/>
    <property type="match status" value="1"/>
</dbReference>
<sequence>TGDRRESVVEHITQGVNNMIAQSVKLHPDRFAGIGAIPQMVTQGTKFCLEELDRCVNDLGFVGIKINPDPGEGSAEVPHMGDEYWYPLYEKMVELDVPGLIHGGPFRFSREPELGYFVEEEAVAAWGILRSPRVFRDFPNLKLIVGHGGGYIPYQAGRGRAFRMNLAQREPDAGWESFDDSMRRLYYDTVLYDGEAMELLIKVVGSDRVLFGTDKPANGSVKDPVTNRVLNDVKPLINQIEWLNDEDKSAIFEGNARKLYSRLEVPGNV</sequence>
<accession>A0A382SWV5</accession>
<name>A0A382SWV5_9ZZZZ</name>
<dbReference type="EMBL" id="UINC01132198">
    <property type="protein sequence ID" value="SVD14364.1"/>
    <property type="molecule type" value="Genomic_DNA"/>
</dbReference>
<dbReference type="PANTHER" id="PTHR21240:SF28">
    <property type="entry name" value="ISO-OROTATE DECARBOXYLASE (EUROFUNG)"/>
    <property type="match status" value="1"/>
</dbReference>
<evidence type="ECO:0000313" key="3">
    <source>
        <dbReference type="EMBL" id="SVD14364.1"/>
    </source>
</evidence>
<dbReference type="GO" id="GO:0005737">
    <property type="term" value="C:cytoplasm"/>
    <property type="evidence" value="ECO:0007669"/>
    <property type="project" value="TreeGrafter"/>
</dbReference>
<dbReference type="GO" id="GO:0016831">
    <property type="term" value="F:carboxy-lyase activity"/>
    <property type="evidence" value="ECO:0007669"/>
    <property type="project" value="InterPro"/>
</dbReference>
<dbReference type="AlphaFoldDB" id="A0A382SWV5"/>
<dbReference type="InterPro" id="IPR032466">
    <property type="entry name" value="Metal_Hydrolase"/>
</dbReference>
<evidence type="ECO:0000259" key="2">
    <source>
        <dbReference type="Pfam" id="PF04909"/>
    </source>
</evidence>
<gene>
    <name evidence="3" type="ORF">METZ01_LOCUS367218</name>
</gene>
<keyword evidence="1" id="KW-0456">Lyase</keyword>
<dbReference type="PANTHER" id="PTHR21240">
    <property type="entry name" value="2-AMINO-3-CARBOXYLMUCONATE-6-SEMIALDEHYDE DECARBOXYLASE"/>
    <property type="match status" value="1"/>
</dbReference>